<dbReference type="EMBL" id="JASGBQ010000005">
    <property type="protein sequence ID" value="MDI9241900.1"/>
    <property type="molecule type" value="Genomic_DNA"/>
</dbReference>
<dbReference type="SUPFAM" id="SSF52402">
    <property type="entry name" value="Adenine nucleotide alpha hydrolases-like"/>
    <property type="match status" value="1"/>
</dbReference>
<dbReference type="CDD" id="cd00158">
    <property type="entry name" value="RHOD"/>
    <property type="match status" value="1"/>
</dbReference>
<dbReference type="InterPro" id="IPR001763">
    <property type="entry name" value="Rhodanese-like_dom"/>
</dbReference>
<dbReference type="InterPro" id="IPR036873">
    <property type="entry name" value="Rhodanese-like_dom_sf"/>
</dbReference>
<dbReference type="InterPro" id="IPR014729">
    <property type="entry name" value="Rossmann-like_a/b/a_fold"/>
</dbReference>
<evidence type="ECO:0000259" key="1">
    <source>
        <dbReference type="PROSITE" id="PS50206"/>
    </source>
</evidence>
<dbReference type="RefSeq" id="WP_283230402.1">
    <property type="nucleotide sequence ID" value="NZ_JASGBQ010000005.1"/>
</dbReference>
<accession>A0AAP4EZI1</accession>
<dbReference type="PANTHER" id="PTHR43031:SF1">
    <property type="entry name" value="PYRIDINE NUCLEOTIDE-DISULPHIDE OXIDOREDUCTASE"/>
    <property type="match status" value="1"/>
</dbReference>
<dbReference type="AlphaFoldDB" id="A0AAP4EZI1"/>
<dbReference type="SUPFAM" id="SSF52821">
    <property type="entry name" value="Rhodanese/Cell cycle control phosphatase"/>
    <property type="match status" value="1"/>
</dbReference>
<dbReference type="Proteomes" id="UP001300383">
    <property type="component" value="Unassembled WGS sequence"/>
</dbReference>
<dbReference type="Gene3D" id="3.40.50.620">
    <property type="entry name" value="HUPs"/>
    <property type="match status" value="1"/>
</dbReference>
<protein>
    <submittedName>
        <fullName evidence="2">Rhodanese-like domain-containing protein</fullName>
    </submittedName>
</protein>
<organism evidence="2 3">
    <name type="scientific">Fusibacillus kribbianus</name>
    <dbReference type="NCBI Taxonomy" id="3044208"/>
    <lineage>
        <taxon>Bacteria</taxon>
        <taxon>Bacillati</taxon>
        <taxon>Bacillota</taxon>
        <taxon>Clostridia</taxon>
        <taxon>Lachnospirales</taxon>
        <taxon>Lachnospiraceae</taxon>
        <taxon>Fusibacillus</taxon>
    </lineage>
</organism>
<gene>
    <name evidence="2" type="ORF">QJ036_05325</name>
</gene>
<dbReference type="PANTHER" id="PTHR43031">
    <property type="entry name" value="FAD-DEPENDENT OXIDOREDUCTASE"/>
    <property type="match status" value="1"/>
</dbReference>
<name>A0AAP4EZI1_9FIRM</name>
<feature type="domain" description="Rhodanese" evidence="1">
    <location>
        <begin position="13"/>
        <end position="93"/>
    </location>
</feature>
<evidence type="ECO:0000313" key="3">
    <source>
        <dbReference type="Proteomes" id="UP001300383"/>
    </source>
</evidence>
<dbReference type="Gene3D" id="3.40.250.10">
    <property type="entry name" value="Rhodanese-like domain"/>
    <property type="match status" value="1"/>
</dbReference>
<dbReference type="InterPro" id="IPR050229">
    <property type="entry name" value="GlpE_sulfurtransferase"/>
</dbReference>
<keyword evidence="3" id="KW-1185">Reference proteome</keyword>
<evidence type="ECO:0000313" key="2">
    <source>
        <dbReference type="EMBL" id="MDI9241900.1"/>
    </source>
</evidence>
<comment type="caution">
    <text evidence="2">The sequence shown here is derived from an EMBL/GenBank/DDBJ whole genome shotgun (WGS) entry which is preliminary data.</text>
</comment>
<proteinExistence type="predicted"/>
<dbReference type="Pfam" id="PF00581">
    <property type="entry name" value="Rhodanese"/>
    <property type="match status" value="1"/>
</dbReference>
<dbReference type="PROSITE" id="PS50206">
    <property type="entry name" value="RHODANESE_3"/>
    <property type="match status" value="1"/>
</dbReference>
<sequence length="172" mass="20107">MKAITIEELETVDPSTCCIVDIRPEDQYKRGTFPGAFNIPMEQFDERKRELSKEKSVYLLCHTGERSQAYTEKLEEEGYDAVNVSGGYRAYLKLSLSRYMRKESEEKCREKTIEIERSIIKKFRKSVWRPFTKALNEYRLIQEGDRIAVCISGGKDSMLLAKLIYRQKTVKL</sequence>
<reference evidence="2 3" key="1">
    <citation type="submission" date="2023-05" db="EMBL/GenBank/DDBJ databases">
        <title>[ruminococcus] sp. nov., isolated from a pig farm feces dump.</title>
        <authorList>
            <person name="Chang Y.-H."/>
        </authorList>
    </citation>
    <scope>NUCLEOTIDE SEQUENCE [LARGE SCALE GENOMIC DNA]</scope>
    <source>
        <strain evidence="2 3">YH-rum2234</strain>
    </source>
</reference>
<dbReference type="SMART" id="SM00450">
    <property type="entry name" value="RHOD"/>
    <property type="match status" value="1"/>
</dbReference>